<organism evidence="2 3">
    <name type="scientific">Rhizopus stolonifer</name>
    <name type="common">Rhizopus nigricans</name>
    <dbReference type="NCBI Taxonomy" id="4846"/>
    <lineage>
        <taxon>Eukaryota</taxon>
        <taxon>Fungi</taxon>
        <taxon>Fungi incertae sedis</taxon>
        <taxon>Mucoromycota</taxon>
        <taxon>Mucoromycotina</taxon>
        <taxon>Mucoromycetes</taxon>
        <taxon>Mucorales</taxon>
        <taxon>Mucorineae</taxon>
        <taxon>Rhizopodaceae</taxon>
        <taxon>Rhizopus</taxon>
    </lineage>
</organism>
<keyword evidence="1" id="KW-0175">Coiled coil</keyword>
<feature type="non-terminal residue" evidence="2">
    <location>
        <position position="115"/>
    </location>
</feature>
<dbReference type="AlphaFoldDB" id="A0A367ISC4"/>
<comment type="caution">
    <text evidence="2">The sequence shown here is derived from an EMBL/GenBank/DDBJ whole genome shotgun (WGS) entry which is preliminary data.</text>
</comment>
<proteinExistence type="predicted"/>
<evidence type="ECO:0000256" key="1">
    <source>
        <dbReference type="SAM" id="Coils"/>
    </source>
</evidence>
<gene>
    <name evidence="2" type="ORF">CU098_008430</name>
</gene>
<accession>A0A367ISC4</accession>
<sequence length="115" mass="13670">EVIETDKEIIERLSEEIIELKNVNNTLLSRKDYLENKQNELEEILDELGVGDGYEGFVDFIKFLYEYKNEFKEFINMKKNNIKYDINDKIQTAVDDPLLNQKKEFDDKLAKLESN</sequence>
<protein>
    <submittedName>
        <fullName evidence="2">Uncharacterized protein</fullName>
    </submittedName>
</protein>
<evidence type="ECO:0000313" key="2">
    <source>
        <dbReference type="EMBL" id="RCH80401.1"/>
    </source>
</evidence>
<dbReference type="EMBL" id="PJQM01006023">
    <property type="protein sequence ID" value="RCH80401.1"/>
    <property type="molecule type" value="Genomic_DNA"/>
</dbReference>
<feature type="non-terminal residue" evidence="2">
    <location>
        <position position="1"/>
    </location>
</feature>
<feature type="coiled-coil region" evidence="1">
    <location>
        <begin position="3"/>
        <end position="30"/>
    </location>
</feature>
<name>A0A367ISC4_RHIST</name>
<reference evidence="2 3" key="1">
    <citation type="journal article" date="2018" name="G3 (Bethesda)">
        <title>Phylogenetic and Phylogenomic Definition of Rhizopus Species.</title>
        <authorList>
            <person name="Gryganskyi A.P."/>
            <person name="Golan J."/>
            <person name="Dolatabadi S."/>
            <person name="Mondo S."/>
            <person name="Robb S."/>
            <person name="Idnurm A."/>
            <person name="Muszewska A."/>
            <person name="Steczkiewicz K."/>
            <person name="Masonjones S."/>
            <person name="Liao H.L."/>
            <person name="Gajdeczka M.T."/>
            <person name="Anike F."/>
            <person name="Vuek A."/>
            <person name="Anishchenko I.M."/>
            <person name="Voigt K."/>
            <person name="de Hoog G.S."/>
            <person name="Smith M.E."/>
            <person name="Heitman J."/>
            <person name="Vilgalys R."/>
            <person name="Stajich J.E."/>
        </authorList>
    </citation>
    <scope>NUCLEOTIDE SEQUENCE [LARGE SCALE GENOMIC DNA]</scope>
    <source>
        <strain evidence="2 3">LSU 92-RS-03</strain>
    </source>
</reference>
<evidence type="ECO:0000313" key="3">
    <source>
        <dbReference type="Proteomes" id="UP000253551"/>
    </source>
</evidence>
<keyword evidence="3" id="KW-1185">Reference proteome</keyword>
<dbReference type="Proteomes" id="UP000253551">
    <property type="component" value="Unassembled WGS sequence"/>
</dbReference>